<evidence type="ECO:0000256" key="2">
    <source>
        <dbReference type="SAM" id="Phobius"/>
    </source>
</evidence>
<comment type="caution">
    <text evidence="4">The sequence shown here is derived from an EMBL/GenBank/DDBJ whole genome shotgun (WGS) entry which is preliminary data.</text>
</comment>
<proteinExistence type="inferred from homology"/>
<evidence type="ECO:0000313" key="4">
    <source>
        <dbReference type="EMBL" id="GAL94687.1"/>
    </source>
</evidence>
<dbReference type="RefSeq" id="WP_045360801.1">
    <property type="nucleotide sequence ID" value="NZ_BBPA01000059.1"/>
</dbReference>
<organism evidence="4 5">
    <name type="scientific">Microcystis aeruginosa NIES-44</name>
    <dbReference type="NCBI Taxonomy" id="449439"/>
    <lineage>
        <taxon>Bacteria</taxon>
        <taxon>Bacillati</taxon>
        <taxon>Cyanobacteriota</taxon>
        <taxon>Cyanophyceae</taxon>
        <taxon>Oscillatoriophycideae</taxon>
        <taxon>Chroococcales</taxon>
        <taxon>Microcystaceae</taxon>
        <taxon>Microcystis</taxon>
    </lineage>
</organism>
<feature type="transmembrane region" description="Helical" evidence="2">
    <location>
        <begin position="495"/>
        <end position="514"/>
    </location>
</feature>
<dbReference type="InterPro" id="IPR004147">
    <property type="entry name" value="ABC1_dom"/>
</dbReference>
<dbReference type="Proteomes" id="UP000030321">
    <property type="component" value="Unassembled WGS sequence"/>
</dbReference>
<feature type="transmembrane region" description="Helical" evidence="2">
    <location>
        <begin position="520"/>
        <end position="543"/>
    </location>
</feature>
<evidence type="ECO:0000259" key="3">
    <source>
        <dbReference type="PROSITE" id="PS50011"/>
    </source>
</evidence>
<reference evidence="5" key="1">
    <citation type="journal article" date="2015" name="Genome">
        <title>Whole Genome Sequence of the Non-Microcystin-Producing Microcystis aeruginosa Strain NIES-44.</title>
        <authorList>
            <person name="Okano K."/>
            <person name="Miyata N."/>
            <person name="Ozaki Y."/>
        </authorList>
    </citation>
    <scope>NUCLEOTIDE SEQUENCE [LARGE SCALE GENOMIC DNA]</scope>
    <source>
        <strain evidence="5">NIES-44</strain>
    </source>
</reference>
<dbReference type="PROSITE" id="PS50011">
    <property type="entry name" value="PROTEIN_KINASE_DOM"/>
    <property type="match status" value="1"/>
</dbReference>
<evidence type="ECO:0000256" key="1">
    <source>
        <dbReference type="ARBA" id="ARBA00009670"/>
    </source>
</evidence>
<comment type="similarity">
    <text evidence="1">Belongs to the protein kinase superfamily. ADCK protein kinase family.</text>
</comment>
<protein>
    <submittedName>
        <fullName evidence="4">ABC1 family protein</fullName>
    </submittedName>
</protein>
<dbReference type="AlphaFoldDB" id="A0A0A1VXY8"/>
<gene>
    <name evidence="4" type="ORF">N44_03267</name>
</gene>
<dbReference type="InterPro" id="IPR011009">
    <property type="entry name" value="Kinase-like_dom_sf"/>
</dbReference>
<dbReference type="EMBL" id="BBPA01000059">
    <property type="protein sequence ID" value="GAL94687.1"/>
    <property type="molecule type" value="Genomic_DNA"/>
</dbReference>
<dbReference type="GO" id="GO:0005524">
    <property type="term" value="F:ATP binding"/>
    <property type="evidence" value="ECO:0007669"/>
    <property type="project" value="InterPro"/>
</dbReference>
<keyword evidence="2" id="KW-0472">Membrane</keyword>
<dbReference type="CDD" id="cd05121">
    <property type="entry name" value="ABC1_ADCK3-like"/>
    <property type="match status" value="1"/>
</dbReference>
<dbReference type="SUPFAM" id="SSF56112">
    <property type="entry name" value="Protein kinase-like (PK-like)"/>
    <property type="match status" value="1"/>
</dbReference>
<dbReference type="GO" id="GO:0004672">
    <property type="term" value="F:protein kinase activity"/>
    <property type="evidence" value="ECO:0007669"/>
    <property type="project" value="InterPro"/>
</dbReference>
<keyword evidence="2" id="KW-0812">Transmembrane</keyword>
<dbReference type="InterPro" id="IPR050154">
    <property type="entry name" value="UbiB_kinase"/>
</dbReference>
<dbReference type="InterPro" id="IPR000719">
    <property type="entry name" value="Prot_kinase_dom"/>
</dbReference>
<feature type="domain" description="Protein kinase" evidence="3">
    <location>
        <begin position="112"/>
        <end position="453"/>
    </location>
</feature>
<accession>A0A0A1VXY8</accession>
<dbReference type="PANTHER" id="PTHR10566">
    <property type="entry name" value="CHAPERONE-ACTIVITY OF BC1 COMPLEX CABC1 -RELATED"/>
    <property type="match status" value="1"/>
</dbReference>
<dbReference type="Pfam" id="PF03109">
    <property type="entry name" value="ABC1"/>
    <property type="match status" value="1"/>
</dbReference>
<dbReference type="PANTHER" id="PTHR10566:SF113">
    <property type="entry name" value="PROTEIN ACTIVITY OF BC1 COMPLEX KINASE 7, CHLOROPLASTIC"/>
    <property type="match status" value="1"/>
</dbReference>
<evidence type="ECO:0000313" key="5">
    <source>
        <dbReference type="Proteomes" id="UP000030321"/>
    </source>
</evidence>
<name>A0A0A1VXY8_MICAE</name>
<keyword evidence="2" id="KW-1133">Transmembrane helix</keyword>
<sequence>MFSLPQTSQRQKEILEIVLGNGWDYMRGVLTLGKTENPQIPTPEVLKKILVELGPFYVKLGQLLSTRPDLLPANYIEALTALQAQVPPVAWTDIEIVITEQLAKPIKQVFKYINPQPIAAGSIGQIHRATLLSGEEVAIKVLRPGIEKIVAQDSALIKGIADLVALTEFGQSYDVVNLAEEFIKAVNAELDFTQEGHYTDQLRYNLTQSRWSEPKQLVIPKIYWDLTNSKLLVLEWLEGKQILEADVSRPPTEQAISQRKSEITRILFRSFFQQIYIDGFFHADPHPGNIFYLDDGRVALIDCGMVGRLDPQTQQILTELLLAIVDLDAKRCSQLTIKLSESVVPITLVQLEVDYERMLRKYYNLNLNQINFSEVVYELLQVARRNRIKLPGNLGLFAKSLANLEGTARKFNPDINILEEVKPLLTNILEQQLIGSTPLQTALRTVLDLKSFSLKSPRQIEVLLDGLTSETLNINLKIRDLDNLRRSLDNSANRLAFSVIIGSLIIGAAIVTASTQSRQLTIISTVLFATASFIGLWLVVGILRSGRLR</sequence>